<sequence>MQRRDFLRLTGPLAAALAWRQLFAVTTAAQPVLQGWTESDEVFTLGVASGEPLPTSVVIWTRLAPKPLQPDGGMPSQPVPVRWEVAHDPRFASIVRQGESLALPGRAHSVHVEVDGLESDRTYHYRFIAAGQASSVGRTRTAPDPEARVQRLRLALGSCQHYEQGYFTAHRDIARSDVDAVVFVGDYIYETDAVNSARMRRHVSGLMDELSLERFRVHHASYKLDADLRACHEAHPWLLTWDDHEVRNDYDGDHDNFGMSVEELLQVRTRGYQAYFEHLPISPRRAPVGANAQMHTRYSWGRLADIWLLDTRQYRSEQACTSLPNSFWRDKMLWRCDATGAPERTMLGQGQEHWLGQSLAASRGAWRIIAQSTQMSPGTFKPPGAEAMLYSDGWDAFPAARERLMTAIAQPRVPDVVVLSGDVHRHVAANLRLNPRDPQSAIIASEFVASSISSKGLSEFLHGWMKASNPDLLYLRGDERGYALIDVTPEQMRCDFRATAHPVRADARFHTQASYVVERGVAGPKRV</sequence>
<gene>
    <name evidence="4" type="ORF">EIP75_08355</name>
</gene>
<dbReference type="SUPFAM" id="SSF56300">
    <property type="entry name" value="Metallo-dependent phosphatases"/>
    <property type="match status" value="1"/>
</dbReference>
<dbReference type="PANTHER" id="PTHR43606">
    <property type="entry name" value="PHOSPHATASE, PUTATIVE (AFU_ORTHOLOGUE AFUA_6G08710)-RELATED"/>
    <property type="match status" value="1"/>
</dbReference>
<dbReference type="Proteomes" id="UP000269265">
    <property type="component" value="Unassembled WGS sequence"/>
</dbReference>
<dbReference type="InterPro" id="IPR032093">
    <property type="entry name" value="PhoD_N"/>
</dbReference>
<dbReference type="Gene3D" id="2.60.40.380">
    <property type="entry name" value="Purple acid phosphatase-like, N-terminal"/>
    <property type="match status" value="1"/>
</dbReference>
<dbReference type="PANTHER" id="PTHR43606:SF2">
    <property type="entry name" value="ALKALINE PHOSPHATASE FAMILY PROTEIN (AFU_ORTHOLOGUE AFUA_5G03860)"/>
    <property type="match status" value="1"/>
</dbReference>
<feature type="domain" description="PhoD-like phosphatase metallophosphatase" evidence="2">
    <location>
        <begin position="154"/>
        <end position="496"/>
    </location>
</feature>
<name>A0A3R8YPD3_9BURK</name>
<keyword evidence="5" id="KW-1185">Reference proteome</keyword>
<protein>
    <submittedName>
        <fullName evidence="4">Phosphodiesterase</fullName>
    </submittedName>
</protein>
<feature type="signal peptide" evidence="1">
    <location>
        <begin position="1"/>
        <end position="24"/>
    </location>
</feature>
<evidence type="ECO:0000259" key="2">
    <source>
        <dbReference type="Pfam" id="PF09423"/>
    </source>
</evidence>
<organism evidence="4 5">
    <name type="scientific">Aquabacterium soli</name>
    <dbReference type="NCBI Taxonomy" id="2493092"/>
    <lineage>
        <taxon>Bacteria</taxon>
        <taxon>Pseudomonadati</taxon>
        <taxon>Pseudomonadota</taxon>
        <taxon>Betaproteobacteria</taxon>
        <taxon>Burkholderiales</taxon>
        <taxon>Aquabacterium</taxon>
    </lineage>
</organism>
<reference evidence="4 5" key="1">
    <citation type="submission" date="2018-12" db="EMBL/GenBank/DDBJ databases">
        <title>The whole draft genome of Aquabacterium sp. SJQ9.</title>
        <authorList>
            <person name="Sun L."/>
            <person name="Gao X."/>
            <person name="Chen W."/>
            <person name="Huang K."/>
        </authorList>
    </citation>
    <scope>NUCLEOTIDE SEQUENCE [LARGE SCALE GENOMIC DNA]</scope>
    <source>
        <strain evidence="4 5">SJQ9</strain>
    </source>
</reference>
<evidence type="ECO:0000313" key="5">
    <source>
        <dbReference type="Proteomes" id="UP000269265"/>
    </source>
</evidence>
<dbReference type="RefSeq" id="WP_125242788.1">
    <property type="nucleotide sequence ID" value="NZ_RSED01000005.1"/>
</dbReference>
<comment type="caution">
    <text evidence="4">The sequence shown here is derived from an EMBL/GenBank/DDBJ whole genome shotgun (WGS) entry which is preliminary data.</text>
</comment>
<dbReference type="InterPro" id="IPR038607">
    <property type="entry name" value="PhoD-like_sf"/>
</dbReference>
<dbReference type="Gene3D" id="3.60.21.70">
    <property type="entry name" value="PhoD-like phosphatase"/>
    <property type="match status" value="1"/>
</dbReference>
<feature type="chain" id="PRO_5018706328" evidence="1">
    <location>
        <begin position="25"/>
        <end position="527"/>
    </location>
</feature>
<dbReference type="Pfam" id="PF16655">
    <property type="entry name" value="PhoD_N"/>
    <property type="match status" value="1"/>
</dbReference>
<dbReference type="EMBL" id="RSED01000005">
    <property type="protein sequence ID" value="RRS04970.1"/>
    <property type="molecule type" value="Genomic_DNA"/>
</dbReference>
<evidence type="ECO:0000313" key="4">
    <source>
        <dbReference type="EMBL" id="RRS04970.1"/>
    </source>
</evidence>
<dbReference type="InterPro" id="IPR018946">
    <property type="entry name" value="PhoD-like_MPP"/>
</dbReference>
<evidence type="ECO:0000256" key="1">
    <source>
        <dbReference type="SAM" id="SignalP"/>
    </source>
</evidence>
<dbReference type="InterPro" id="IPR052900">
    <property type="entry name" value="Phospholipid_Metab_Enz"/>
</dbReference>
<keyword evidence="1" id="KW-0732">Signal</keyword>
<evidence type="ECO:0000259" key="3">
    <source>
        <dbReference type="Pfam" id="PF16655"/>
    </source>
</evidence>
<accession>A0A3R8YPD3</accession>
<dbReference type="InterPro" id="IPR029052">
    <property type="entry name" value="Metallo-depent_PP-like"/>
</dbReference>
<feature type="domain" description="Phospholipase D N-terminal" evidence="3">
    <location>
        <begin position="45"/>
        <end position="141"/>
    </location>
</feature>
<proteinExistence type="predicted"/>
<dbReference type="Pfam" id="PF09423">
    <property type="entry name" value="PhoD"/>
    <property type="match status" value="1"/>
</dbReference>
<dbReference type="OrthoDB" id="327733at2"/>
<dbReference type="CDD" id="cd07389">
    <property type="entry name" value="MPP_PhoD"/>
    <property type="match status" value="1"/>
</dbReference>
<dbReference type="AlphaFoldDB" id="A0A3R8YPD3"/>